<dbReference type="AlphaFoldDB" id="M4C5A6"/>
<name>M4C5A6_HYAAE</name>
<dbReference type="EnsemblProtists" id="HpaT814281">
    <property type="protein sequence ID" value="HpaP814281"/>
    <property type="gene ID" value="HpaG814281"/>
</dbReference>
<accession>M4C5A6</accession>
<proteinExistence type="predicted"/>
<dbReference type="HOGENOM" id="CLU_3128313_0_0_1"/>
<keyword evidence="2" id="KW-1185">Reference proteome</keyword>
<evidence type="ECO:0000313" key="2">
    <source>
        <dbReference type="Proteomes" id="UP000011713"/>
    </source>
</evidence>
<sequence>MVSHGLYMCRQRGTKECTSTFSSMKLAPFEGDCRHAHRSSEDEGWFTSEK</sequence>
<reference evidence="2" key="1">
    <citation type="journal article" date="2010" name="Science">
        <title>Signatures of adaptation to obligate biotrophy in the Hyaloperonospora arabidopsidis genome.</title>
        <authorList>
            <person name="Baxter L."/>
            <person name="Tripathy S."/>
            <person name="Ishaque N."/>
            <person name="Boot N."/>
            <person name="Cabral A."/>
            <person name="Kemen E."/>
            <person name="Thines M."/>
            <person name="Ah-Fong A."/>
            <person name="Anderson R."/>
            <person name="Badejoko W."/>
            <person name="Bittner-Eddy P."/>
            <person name="Boore J.L."/>
            <person name="Chibucos M.C."/>
            <person name="Coates M."/>
            <person name="Dehal P."/>
            <person name="Delehaunty K."/>
            <person name="Dong S."/>
            <person name="Downton P."/>
            <person name="Dumas B."/>
            <person name="Fabro G."/>
            <person name="Fronick C."/>
            <person name="Fuerstenberg S.I."/>
            <person name="Fulton L."/>
            <person name="Gaulin E."/>
            <person name="Govers F."/>
            <person name="Hughes L."/>
            <person name="Humphray S."/>
            <person name="Jiang R.H."/>
            <person name="Judelson H."/>
            <person name="Kamoun S."/>
            <person name="Kyung K."/>
            <person name="Meijer H."/>
            <person name="Minx P."/>
            <person name="Morris P."/>
            <person name="Nelson J."/>
            <person name="Phuntumart V."/>
            <person name="Qutob D."/>
            <person name="Rehmany A."/>
            <person name="Rougon-Cardoso A."/>
            <person name="Ryden P."/>
            <person name="Torto-Alalibo T."/>
            <person name="Studholme D."/>
            <person name="Wang Y."/>
            <person name="Win J."/>
            <person name="Wood J."/>
            <person name="Clifton S.W."/>
            <person name="Rogers J."/>
            <person name="Van den Ackerveken G."/>
            <person name="Jones J.D."/>
            <person name="McDowell J.M."/>
            <person name="Beynon J."/>
            <person name="Tyler B.M."/>
        </authorList>
    </citation>
    <scope>NUCLEOTIDE SEQUENCE [LARGE SCALE GENOMIC DNA]</scope>
    <source>
        <strain evidence="2">Emoy2</strain>
    </source>
</reference>
<dbReference type="Proteomes" id="UP000011713">
    <property type="component" value="Unassembled WGS sequence"/>
</dbReference>
<dbReference type="InParanoid" id="M4C5A6"/>
<organism evidence="1 2">
    <name type="scientific">Hyaloperonospora arabidopsidis (strain Emoy2)</name>
    <name type="common">Downy mildew agent</name>
    <name type="synonym">Peronospora arabidopsidis</name>
    <dbReference type="NCBI Taxonomy" id="559515"/>
    <lineage>
        <taxon>Eukaryota</taxon>
        <taxon>Sar</taxon>
        <taxon>Stramenopiles</taxon>
        <taxon>Oomycota</taxon>
        <taxon>Peronosporomycetes</taxon>
        <taxon>Peronosporales</taxon>
        <taxon>Peronosporaceae</taxon>
        <taxon>Hyaloperonospora</taxon>
    </lineage>
</organism>
<evidence type="ECO:0000313" key="1">
    <source>
        <dbReference type="EnsemblProtists" id="HpaP814281"/>
    </source>
</evidence>
<reference evidence="1" key="2">
    <citation type="submission" date="2015-06" db="UniProtKB">
        <authorList>
            <consortium name="EnsemblProtists"/>
        </authorList>
    </citation>
    <scope>IDENTIFICATION</scope>
    <source>
        <strain evidence="1">Emoy2</strain>
    </source>
</reference>
<protein>
    <submittedName>
        <fullName evidence="1">Uncharacterized protein</fullName>
    </submittedName>
</protein>
<dbReference type="EMBL" id="JH598323">
    <property type="status" value="NOT_ANNOTATED_CDS"/>
    <property type="molecule type" value="Genomic_DNA"/>
</dbReference>
<dbReference type="VEuPathDB" id="FungiDB:HpaG814281"/>